<keyword evidence="3" id="KW-1185">Reference proteome</keyword>
<evidence type="ECO:0000313" key="3">
    <source>
        <dbReference type="Proteomes" id="UP001147760"/>
    </source>
</evidence>
<proteinExistence type="predicted"/>
<dbReference type="Proteomes" id="UP001147760">
    <property type="component" value="Unassembled WGS sequence"/>
</dbReference>
<dbReference type="AlphaFoldDB" id="A0A9W9WVU4"/>
<evidence type="ECO:0000313" key="2">
    <source>
        <dbReference type="EMBL" id="KAJ5477669.1"/>
    </source>
</evidence>
<name>A0A9W9WVU4_9EURO</name>
<organism evidence="2 3">
    <name type="scientific">Penicillium desertorum</name>
    <dbReference type="NCBI Taxonomy" id="1303715"/>
    <lineage>
        <taxon>Eukaryota</taxon>
        <taxon>Fungi</taxon>
        <taxon>Dikarya</taxon>
        <taxon>Ascomycota</taxon>
        <taxon>Pezizomycotina</taxon>
        <taxon>Eurotiomycetes</taxon>
        <taxon>Eurotiomycetidae</taxon>
        <taxon>Eurotiales</taxon>
        <taxon>Aspergillaceae</taxon>
        <taxon>Penicillium</taxon>
    </lineage>
</organism>
<accession>A0A9W9WVU4</accession>
<gene>
    <name evidence="2" type="ORF">N7530_003178</name>
</gene>
<dbReference type="EMBL" id="JAPWDO010000003">
    <property type="protein sequence ID" value="KAJ5477669.1"/>
    <property type="molecule type" value="Genomic_DNA"/>
</dbReference>
<feature type="region of interest" description="Disordered" evidence="1">
    <location>
        <begin position="44"/>
        <end position="77"/>
    </location>
</feature>
<comment type="caution">
    <text evidence="2">The sequence shown here is derived from an EMBL/GenBank/DDBJ whole genome shotgun (WGS) entry which is preliminary data.</text>
</comment>
<evidence type="ECO:0000256" key="1">
    <source>
        <dbReference type="SAM" id="MobiDB-lite"/>
    </source>
</evidence>
<reference evidence="2" key="1">
    <citation type="submission" date="2022-12" db="EMBL/GenBank/DDBJ databases">
        <authorList>
            <person name="Petersen C."/>
        </authorList>
    </citation>
    <scope>NUCLEOTIDE SEQUENCE</scope>
    <source>
        <strain evidence="2">IBT 17660</strain>
    </source>
</reference>
<sequence length="77" mass="8257">MDNRVHGSTTVTIQIGKGQLPARSSATAGVRYLPVTLETRRQARPAAIQDSHAWVGPGKKKAGGNERKPLTGHNVKM</sequence>
<protein>
    <submittedName>
        <fullName evidence="2">Uncharacterized protein</fullName>
    </submittedName>
</protein>
<reference evidence="2" key="2">
    <citation type="journal article" date="2023" name="IMA Fungus">
        <title>Comparative genomic study of the Penicillium genus elucidates a diverse pangenome and 15 lateral gene transfer events.</title>
        <authorList>
            <person name="Petersen C."/>
            <person name="Sorensen T."/>
            <person name="Nielsen M.R."/>
            <person name="Sondergaard T.E."/>
            <person name="Sorensen J.L."/>
            <person name="Fitzpatrick D.A."/>
            <person name="Frisvad J.C."/>
            <person name="Nielsen K.L."/>
        </authorList>
    </citation>
    <scope>NUCLEOTIDE SEQUENCE</scope>
    <source>
        <strain evidence="2">IBT 17660</strain>
    </source>
</reference>